<evidence type="ECO:0000313" key="2">
    <source>
        <dbReference type="EMBL" id="KAH7152426.1"/>
    </source>
</evidence>
<organism evidence="2 3">
    <name type="scientific">Dactylonectria estremocensis</name>
    <dbReference type="NCBI Taxonomy" id="1079267"/>
    <lineage>
        <taxon>Eukaryota</taxon>
        <taxon>Fungi</taxon>
        <taxon>Dikarya</taxon>
        <taxon>Ascomycota</taxon>
        <taxon>Pezizomycotina</taxon>
        <taxon>Sordariomycetes</taxon>
        <taxon>Hypocreomycetidae</taxon>
        <taxon>Hypocreales</taxon>
        <taxon>Nectriaceae</taxon>
        <taxon>Dactylonectria</taxon>
    </lineage>
</organism>
<protein>
    <submittedName>
        <fullName evidence="2">Uncharacterized protein</fullName>
    </submittedName>
</protein>
<proteinExistence type="predicted"/>
<reference evidence="2" key="1">
    <citation type="journal article" date="2021" name="Nat. Commun.">
        <title>Genetic determinants of endophytism in the Arabidopsis root mycobiome.</title>
        <authorList>
            <person name="Mesny F."/>
            <person name="Miyauchi S."/>
            <person name="Thiergart T."/>
            <person name="Pickel B."/>
            <person name="Atanasova L."/>
            <person name="Karlsson M."/>
            <person name="Huettel B."/>
            <person name="Barry K.W."/>
            <person name="Haridas S."/>
            <person name="Chen C."/>
            <person name="Bauer D."/>
            <person name="Andreopoulos W."/>
            <person name="Pangilinan J."/>
            <person name="LaButti K."/>
            <person name="Riley R."/>
            <person name="Lipzen A."/>
            <person name="Clum A."/>
            <person name="Drula E."/>
            <person name="Henrissat B."/>
            <person name="Kohler A."/>
            <person name="Grigoriev I.V."/>
            <person name="Martin F.M."/>
            <person name="Hacquard S."/>
        </authorList>
    </citation>
    <scope>NUCLEOTIDE SEQUENCE</scope>
    <source>
        <strain evidence="2">MPI-CAGE-AT-0021</strain>
    </source>
</reference>
<feature type="compositionally biased region" description="Basic and acidic residues" evidence="1">
    <location>
        <begin position="1"/>
        <end position="10"/>
    </location>
</feature>
<dbReference type="EMBL" id="JAGMUU010000005">
    <property type="protein sequence ID" value="KAH7152426.1"/>
    <property type="molecule type" value="Genomic_DNA"/>
</dbReference>
<dbReference type="AlphaFoldDB" id="A0A9P9J7L2"/>
<dbReference type="Proteomes" id="UP000717696">
    <property type="component" value="Unassembled WGS sequence"/>
</dbReference>
<comment type="caution">
    <text evidence="2">The sequence shown here is derived from an EMBL/GenBank/DDBJ whole genome shotgun (WGS) entry which is preliminary data.</text>
</comment>
<keyword evidence="3" id="KW-1185">Reference proteome</keyword>
<accession>A0A9P9J7L2</accession>
<evidence type="ECO:0000256" key="1">
    <source>
        <dbReference type="SAM" id="MobiDB-lite"/>
    </source>
</evidence>
<evidence type="ECO:0000313" key="3">
    <source>
        <dbReference type="Proteomes" id="UP000717696"/>
    </source>
</evidence>
<feature type="region of interest" description="Disordered" evidence="1">
    <location>
        <begin position="1"/>
        <end position="22"/>
    </location>
</feature>
<name>A0A9P9J7L2_9HYPO</name>
<sequence length="295" mass="31884">MKEPQDDAPARKLNGGSLSMTPRLSSLLPPCAVSDPIVDNQKWEDMSHWDEKPPNFTASEASSREVANLAASQAQFAIVCPRSPGGYPDWLWLGGCQGSCKPLVACGYDGMRVDVSGPGNKSVAAAAAGDQNHLNPLFICSTAQLHRTCASIDGGMTERGSTCNGLDGSTALETLGAAQRTRGENRPWRGWGRSHLLAAGRQRLAELGSLGDGPDVASRWIMDRKRSLGLDWQTSMALWQNSSLMRSPCSRACAFGSGSVPHLESRRASQRETDGREFDETGRRLTVWRNGRCSH</sequence>
<gene>
    <name evidence="2" type="ORF">B0J13DRAFT_522716</name>
</gene>